<dbReference type="CDD" id="cd03392">
    <property type="entry name" value="PAP2_like_2"/>
    <property type="match status" value="1"/>
</dbReference>
<keyword evidence="2" id="KW-0472">Membrane</keyword>
<comment type="caution">
    <text evidence="4">The sequence shown here is derived from an EMBL/GenBank/DDBJ whole genome shotgun (WGS) entry which is preliminary data.</text>
</comment>
<evidence type="ECO:0000256" key="1">
    <source>
        <dbReference type="SAM" id="MobiDB-lite"/>
    </source>
</evidence>
<gene>
    <name evidence="4" type="ORF">HMPREF2128_06730</name>
</gene>
<dbReference type="Proteomes" id="UP000053528">
    <property type="component" value="Unassembled WGS sequence"/>
</dbReference>
<dbReference type="Gene3D" id="1.20.144.10">
    <property type="entry name" value="Phosphatidic acid phosphatase type 2/haloperoxidase"/>
    <property type="match status" value="1"/>
</dbReference>
<protein>
    <recommendedName>
        <fullName evidence="3">Phosphatidic acid phosphatase type 2/haloperoxidase domain-containing protein</fullName>
    </recommendedName>
</protein>
<name>A0A095YD03_9MICC</name>
<accession>A0A095YD03</accession>
<dbReference type="InterPro" id="IPR036938">
    <property type="entry name" value="PAP2/HPO_sf"/>
</dbReference>
<evidence type="ECO:0000259" key="3">
    <source>
        <dbReference type="SMART" id="SM00014"/>
    </source>
</evidence>
<dbReference type="SMART" id="SM00014">
    <property type="entry name" value="acidPPc"/>
    <property type="match status" value="1"/>
</dbReference>
<reference evidence="4 5" key="1">
    <citation type="submission" date="2014-07" db="EMBL/GenBank/DDBJ databases">
        <authorList>
            <person name="McCorrison J."/>
            <person name="Sanka R."/>
            <person name="Torralba M."/>
            <person name="Gillis M."/>
            <person name="Haft D.H."/>
            <person name="Methe B."/>
            <person name="Sutton G."/>
            <person name="Nelson K.E."/>
        </authorList>
    </citation>
    <scope>NUCLEOTIDE SEQUENCE [LARGE SCALE GENOMIC DNA]</scope>
    <source>
        <strain evidence="4 5">DNF00011</strain>
    </source>
</reference>
<dbReference type="Pfam" id="PF01569">
    <property type="entry name" value="PAP2"/>
    <property type="match status" value="1"/>
</dbReference>
<feature type="transmembrane region" description="Helical" evidence="2">
    <location>
        <begin position="59"/>
        <end position="79"/>
    </location>
</feature>
<feature type="transmembrane region" description="Helical" evidence="2">
    <location>
        <begin position="140"/>
        <end position="161"/>
    </location>
</feature>
<dbReference type="AlphaFoldDB" id="A0A095YD03"/>
<feature type="domain" description="Phosphatidic acid phosphatase type 2/haloperoxidase" evidence="3">
    <location>
        <begin position="140"/>
        <end position="254"/>
    </location>
</feature>
<proteinExistence type="predicted"/>
<evidence type="ECO:0000313" key="4">
    <source>
        <dbReference type="EMBL" id="KGF19991.1"/>
    </source>
</evidence>
<feature type="transmembrane region" description="Helical" evidence="2">
    <location>
        <begin position="109"/>
        <end position="133"/>
    </location>
</feature>
<dbReference type="SUPFAM" id="SSF48317">
    <property type="entry name" value="Acid phosphatase/Vanadium-dependent haloperoxidase"/>
    <property type="match status" value="1"/>
</dbReference>
<feature type="transmembrane region" description="Helical" evidence="2">
    <location>
        <begin position="208"/>
        <end position="230"/>
    </location>
</feature>
<dbReference type="EMBL" id="JRNH01000022">
    <property type="protein sequence ID" value="KGF19991.1"/>
    <property type="molecule type" value="Genomic_DNA"/>
</dbReference>
<dbReference type="InterPro" id="IPR000326">
    <property type="entry name" value="PAP2/HPO"/>
</dbReference>
<organism evidence="4 5">
    <name type="scientific">Pseudoglutamicibacter albus DNF00011</name>
    <dbReference type="NCBI Taxonomy" id="1401063"/>
    <lineage>
        <taxon>Bacteria</taxon>
        <taxon>Bacillati</taxon>
        <taxon>Actinomycetota</taxon>
        <taxon>Actinomycetes</taxon>
        <taxon>Micrococcales</taxon>
        <taxon>Micrococcaceae</taxon>
        <taxon>Pseudoglutamicibacter</taxon>
    </lineage>
</organism>
<feature type="region of interest" description="Disordered" evidence="1">
    <location>
        <begin position="1"/>
        <end position="31"/>
    </location>
</feature>
<sequence length="301" mass="33545">MIDQREGHYERQGEGPSEDESEALNTGWGDRVSNRGVFSPISGRPAPHPVPLPGWNISILWLSALIPLVATITLLGHVGRNSTGLPVDRDILDWIVASRSEPWTHIVPVFSMIGSTPVFTPIMIVFAGSIAYFKRSLWPVIMLALTATLSVSATVIIKNVFNRQRPPLETQLQPYEYSGSFPSGHTLNAFALVSVSISMVLRWAVRTWLRWATVILGVAYMFAMAFSRVYMGVHWLSDVQCGAMLGAAIGFIMISVDVWARSHWWSREINRASEERLPRREVKRVKGQNVCLESVFSAVLA</sequence>
<feature type="compositionally biased region" description="Basic and acidic residues" evidence="1">
    <location>
        <begin position="1"/>
        <end position="13"/>
    </location>
</feature>
<evidence type="ECO:0000256" key="2">
    <source>
        <dbReference type="SAM" id="Phobius"/>
    </source>
</evidence>
<feature type="transmembrane region" description="Helical" evidence="2">
    <location>
        <begin position="242"/>
        <end position="260"/>
    </location>
</feature>
<feature type="non-terminal residue" evidence="4">
    <location>
        <position position="301"/>
    </location>
</feature>
<evidence type="ECO:0000313" key="5">
    <source>
        <dbReference type="Proteomes" id="UP000053528"/>
    </source>
</evidence>
<keyword evidence="2" id="KW-1133">Transmembrane helix</keyword>
<keyword evidence="2" id="KW-0812">Transmembrane</keyword>
<dbReference type="PANTHER" id="PTHR14969">
    <property type="entry name" value="SPHINGOSINE-1-PHOSPHATE PHOSPHOHYDROLASE"/>
    <property type="match status" value="1"/>
</dbReference>
<dbReference type="PANTHER" id="PTHR14969:SF13">
    <property type="entry name" value="AT30094P"/>
    <property type="match status" value="1"/>
</dbReference>